<comment type="caution">
    <text evidence="2">The sequence shown here is derived from an EMBL/GenBank/DDBJ whole genome shotgun (WGS) entry which is preliminary data.</text>
</comment>
<evidence type="ECO:0000313" key="3">
    <source>
        <dbReference type="Proteomes" id="UP001596303"/>
    </source>
</evidence>
<keyword evidence="3" id="KW-1185">Reference proteome</keyword>
<proteinExistence type="predicted"/>
<evidence type="ECO:0000256" key="1">
    <source>
        <dbReference type="SAM" id="SignalP"/>
    </source>
</evidence>
<dbReference type="RefSeq" id="WP_377380288.1">
    <property type="nucleotide sequence ID" value="NZ_JBHSSW010000028.1"/>
</dbReference>
<dbReference type="EMBL" id="JBHSSW010000028">
    <property type="protein sequence ID" value="MFC6199329.1"/>
    <property type="molecule type" value="Genomic_DNA"/>
</dbReference>
<sequence length="368" mass="40045">MPKMIKGAAFVSCAIFFQFAQAQDSPQVQIFKASTIAKAVDERCEVLTYGQSRALDYLNDTVSQLLSQQFGGDAVKSTRSQLISEVEAMGGSCLPREGNEGLWGNIDIAQVMADAVIAAPASMPAEIESCKTFEHSQTPITRQEMSAAKAAIDPKYAASSFKPMYEQMRDSIVADITTGCSTEGVSKILQGVSGYTYRQSAISDEATPFGTWRNRAEMSDFFSDYYQLVAYRTDDSPNGETVVLNLRANGTFSNHGSMKINRSGEWKATLSGSVDTLQIKPSGQEGFNFTKTSREDEGGFLGESRFTLPAEARDALLAMPDETELVMLYQPQGGRFYQFLSSGSDPGKTTVGLLKKAIAWSTAPRPVE</sequence>
<feature type="chain" id="PRO_5046125126" evidence="1">
    <location>
        <begin position="23"/>
        <end position="368"/>
    </location>
</feature>
<name>A0ABW1SD47_9PROT</name>
<feature type="signal peptide" evidence="1">
    <location>
        <begin position="1"/>
        <end position="22"/>
    </location>
</feature>
<evidence type="ECO:0000313" key="2">
    <source>
        <dbReference type="EMBL" id="MFC6199329.1"/>
    </source>
</evidence>
<gene>
    <name evidence="2" type="ORF">ACFQDM_14680</name>
</gene>
<protein>
    <submittedName>
        <fullName evidence="2">Uncharacterized protein</fullName>
    </submittedName>
</protein>
<accession>A0ABW1SD47</accession>
<dbReference type="Proteomes" id="UP001596303">
    <property type="component" value="Unassembled WGS sequence"/>
</dbReference>
<organism evidence="2 3">
    <name type="scientific">Ponticaulis profundi</name>
    <dbReference type="NCBI Taxonomy" id="2665222"/>
    <lineage>
        <taxon>Bacteria</taxon>
        <taxon>Pseudomonadati</taxon>
        <taxon>Pseudomonadota</taxon>
        <taxon>Alphaproteobacteria</taxon>
        <taxon>Hyphomonadales</taxon>
        <taxon>Hyphomonadaceae</taxon>
        <taxon>Ponticaulis</taxon>
    </lineage>
</organism>
<reference evidence="3" key="1">
    <citation type="journal article" date="2019" name="Int. J. Syst. Evol. Microbiol.">
        <title>The Global Catalogue of Microorganisms (GCM) 10K type strain sequencing project: providing services to taxonomists for standard genome sequencing and annotation.</title>
        <authorList>
            <consortium name="The Broad Institute Genomics Platform"/>
            <consortium name="The Broad Institute Genome Sequencing Center for Infectious Disease"/>
            <person name="Wu L."/>
            <person name="Ma J."/>
        </authorList>
    </citation>
    <scope>NUCLEOTIDE SEQUENCE [LARGE SCALE GENOMIC DNA]</scope>
    <source>
        <strain evidence="3">CGMCC-1.15741</strain>
    </source>
</reference>
<keyword evidence="1" id="KW-0732">Signal</keyword>